<reference evidence="2 3" key="1">
    <citation type="submission" date="2018-06" db="EMBL/GenBank/DDBJ databases">
        <authorList>
            <consortium name="Pathogen Informatics"/>
            <person name="Doyle S."/>
        </authorList>
    </citation>
    <scope>NUCLEOTIDE SEQUENCE [LARGE SCALE GENOMIC DNA]</scope>
    <source>
        <strain evidence="2 3">NCTC10529</strain>
    </source>
</reference>
<keyword evidence="1" id="KW-0732">Signal</keyword>
<evidence type="ECO:0000256" key="1">
    <source>
        <dbReference type="SAM" id="SignalP"/>
    </source>
</evidence>
<feature type="signal peptide" evidence="1">
    <location>
        <begin position="1"/>
        <end position="18"/>
    </location>
</feature>
<dbReference type="Proteomes" id="UP000248598">
    <property type="component" value="Chromosome 1"/>
</dbReference>
<feature type="chain" id="PRO_5044027594" evidence="1">
    <location>
        <begin position="19"/>
        <end position="89"/>
    </location>
</feature>
<proteinExistence type="predicted"/>
<dbReference type="AlphaFoldDB" id="A0AAX2J2Z2"/>
<evidence type="ECO:0000313" key="2">
    <source>
        <dbReference type="EMBL" id="SQH24687.1"/>
    </source>
</evidence>
<dbReference type="GO" id="GO:0006313">
    <property type="term" value="P:DNA transposition"/>
    <property type="evidence" value="ECO:0007669"/>
    <property type="project" value="InterPro"/>
</dbReference>
<dbReference type="GO" id="GO:0004803">
    <property type="term" value="F:transposase activity"/>
    <property type="evidence" value="ECO:0007669"/>
    <property type="project" value="InterPro"/>
</dbReference>
<dbReference type="InterPro" id="IPR036515">
    <property type="entry name" value="Transposase_17_sf"/>
</dbReference>
<organism evidence="2 3">
    <name type="scientific">Kingella kingae</name>
    <dbReference type="NCBI Taxonomy" id="504"/>
    <lineage>
        <taxon>Bacteria</taxon>
        <taxon>Pseudomonadati</taxon>
        <taxon>Pseudomonadota</taxon>
        <taxon>Betaproteobacteria</taxon>
        <taxon>Neisseriales</taxon>
        <taxon>Neisseriaceae</taxon>
        <taxon>Kingella</taxon>
    </lineage>
</organism>
<protein>
    <submittedName>
        <fullName evidence="2">Uncharacterized protein</fullName>
    </submittedName>
</protein>
<dbReference type="GO" id="GO:0003677">
    <property type="term" value="F:DNA binding"/>
    <property type="evidence" value="ECO:0007669"/>
    <property type="project" value="InterPro"/>
</dbReference>
<dbReference type="EMBL" id="LS483426">
    <property type="protein sequence ID" value="SQH24687.1"/>
    <property type="molecule type" value="Genomic_DNA"/>
</dbReference>
<gene>
    <name evidence="2" type="ORF">NCTC10529_00879</name>
</gene>
<name>A0AAX2J2Z2_KINKI</name>
<sequence length="89" mass="9852">MKKMALLLCLLMSALAFADNETIDLKKSANSARTSSIPQLNASTKPVKHGYVKRVVDWQYSSFQRYVAKGILPMDWAGNGVEIEDGFGE</sequence>
<dbReference type="Gene3D" id="3.30.70.1290">
    <property type="entry name" value="Transposase IS200-like"/>
    <property type="match status" value="1"/>
</dbReference>
<evidence type="ECO:0000313" key="3">
    <source>
        <dbReference type="Proteomes" id="UP000248598"/>
    </source>
</evidence>
<accession>A0AAX2J2Z2</accession>